<dbReference type="RefSeq" id="WP_419152794.1">
    <property type="nucleotide sequence ID" value="NZ_JAUSTR010000027.1"/>
</dbReference>
<evidence type="ECO:0000256" key="1">
    <source>
        <dbReference type="SAM" id="SignalP"/>
    </source>
</evidence>
<comment type="caution">
    <text evidence="2">The sequence shown here is derived from an EMBL/GenBank/DDBJ whole genome shotgun (WGS) entry which is preliminary data.</text>
</comment>
<accession>A0ABT9VS89</accession>
<keyword evidence="1" id="KW-0732">Signal</keyword>
<feature type="signal peptide" evidence="1">
    <location>
        <begin position="1"/>
        <end position="24"/>
    </location>
</feature>
<evidence type="ECO:0000313" key="2">
    <source>
        <dbReference type="EMBL" id="MDQ0163855.1"/>
    </source>
</evidence>
<proteinExistence type="predicted"/>
<gene>
    <name evidence="2" type="ORF">J2S06_002983</name>
</gene>
<feature type="chain" id="PRO_5045490629" evidence="1">
    <location>
        <begin position="25"/>
        <end position="257"/>
    </location>
</feature>
<dbReference type="Proteomes" id="UP001225646">
    <property type="component" value="Unassembled WGS sequence"/>
</dbReference>
<reference evidence="2 3" key="1">
    <citation type="submission" date="2023-07" db="EMBL/GenBank/DDBJ databases">
        <title>Genomic Encyclopedia of Type Strains, Phase IV (KMG-IV): sequencing the most valuable type-strain genomes for metagenomic binning, comparative biology and taxonomic classification.</title>
        <authorList>
            <person name="Goeker M."/>
        </authorList>
    </citation>
    <scope>NUCLEOTIDE SEQUENCE [LARGE SCALE GENOMIC DNA]</scope>
    <source>
        <strain evidence="2 3">DSM 19092</strain>
    </source>
</reference>
<organism evidence="2 3">
    <name type="scientific">Aeribacillus alveayuensis</name>
    <dbReference type="NCBI Taxonomy" id="279215"/>
    <lineage>
        <taxon>Bacteria</taxon>
        <taxon>Bacillati</taxon>
        <taxon>Bacillota</taxon>
        <taxon>Bacilli</taxon>
        <taxon>Bacillales</taxon>
        <taxon>Bacillaceae</taxon>
        <taxon>Aeribacillus</taxon>
    </lineage>
</organism>
<protein>
    <submittedName>
        <fullName evidence="2">Tetrahydromethanopterin S-methyltransferase subunit B</fullName>
    </submittedName>
</protein>
<sequence>MKKIASSLCFLLFFSATLPFYASAQKNENSDLNEGEMKFIVDSSELSIYQYREDGILYETHETVEKVDDIEEINIKVYKVDGENKLLIDEGTTIVSEVDSDKIEVESEEGEKVLIDTSNNSSNLKSNRVFAVNYYYTDGGSYVADVRYRVFSDSKATAIMAGQKPYYKDTRKNNSNFIRFQGHADGLRSKELDLVTFGVASFADDIIKALKAGNLLSWSLIKKVVGGAVKVGPFGAALTLYQYGKEWLGAREDYRKI</sequence>
<evidence type="ECO:0000313" key="3">
    <source>
        <dbReference type="Proteomes" id="UP001225646"/>
    </source>
</evidence>
<keyword evidence="3" id="KW-1185">Reference proteome</keyword>
<dbReference type="EMBL" id="JAUSTR010000027">
    <property type="protein sequence ID" value="MDQ0163855.1"/>
    <property type="molecule type" value="Genomic_DNA"/>
</dbReference>
<name>A0ABT9VS89_9BACI</name>